<evidence type="ECO:0000313" key="2">
    <source>
        <dbReference type="EMBL" id="MFC7062734.1"/>
    </source>
</evidence>
<feature type="domain" description="Transposase IS200-like" evidence="1">
    <location>
        <begin position="1"/>
        <end position="111"/>
    </location>
</feature>
<accession>A0ABW2EQP8</accession>
<protein>
    <submittedName>
        <fullName evidence="2">Transposase</fullName>
    </submittedName>
</protein>
<dbReference type="SUPFAM" id="SSF143422">
    <property type="entry name" value="Transposase IS200-like"/>
    <property type="match status" value="1"/>
</dbReference>
<reference evidence="3" key="1">
    <citation type="journal article" date="2019" name="Int. J. Syst. Evol. Microbiol.">
        <title>The Global Catalogue of Microorganisms (GCM) 10K type strain sequencing project: providing services to taxonomists for standard genome sequencing and annotation.</title>
        <authorList>
            <consortium name="The Broad Institute Genomics Platform"/>
            <consortium name="The Broad Institute Genome Sequencing Center for Infectious Disease"/>
            <person name="Wu L."/>
            <person name="Ma J."/>
        </authorList>
    </citation>
    <scope>NUCLEOTIDE SEQUENCE [LARGE SCALE GENOMIC DNA]</scope>
    <source>
        <strain evidence="3">CGMCC 4.1621</strain>
    </source>
</reference>
<dbReference type="Gene3D" id="3.30.70.1290">
    <property type="entry name" value="Transposase IS200-like"/>
    <property type="match status" value="1"/>
</dbReference>
<dbReference type="PANTHER" id="PTHR34322:SF2">
    <property type="entry name" value="TRANSPOSASE IS200-LIKE DOMAIN-CONTAINING PROTEIN"/>
    <property type="match status" value="1"/>
</dbReference>
<organism evidence="2 3">
    <name type="scientific">Halobacillus seohaensis</name>
    <dbReference type="NCBI Taxonomy" id="447421"/>
    <lineage>
        <taxon>Bacteria</taxon>
        <taxon>Bacillati</taxon>
        <taxon>Bacillota</taxon>
        <taxon>Bacilli</taxon>
        <taxon>Bacillales</taxon>
        <taxon>Bacillaceae</taxon>
        <taxon>Halobacillus</taxon>
    </lineage>
</organism>
<dbReference type="Proteomes" id="UP001596410">
    <property type="component" value="Unassembled WGS sequence"/>
</dbReference>
<dbReference type="PANTHER" id="PTHR34322">
    <property type="entry name" value="TRANSPOSASE, Y1_TNP DOMAIN-CONTAINING"/>
    <property type="match status" value="1"/>
</dbReference>
<dbReference type="RefSeq" id="WP_204709648.1">
    <property type="nucleotide sequence ID" value="NZ_JBHSZV010000032.1"/>
</dbReference>
<keyword evidence="3" id="KW-1185">Reference proteome</keyword>
<name>A0ABW2EQP8_9BACI</name>
<sequence length="170" mass="20463">MYHITAIGNRKEDIFLCNDDRRMYLNLIKYTQVKVGYKLHAYCLMSNHIHLLIETIDSPPGKILQLLHLNYSKHFNKKYKHVGHVFQNRYYDKIIMDHFYFTSACSYIHLNSSRESLVEYENDTLWSSHNYYLKGESNSLMTKELLLSYLPYKNYRDWFTSQKVISLKEN</sequence>
<evidence type="ECO:0000313" key="3">
    <source>
        <dbReference type="Proteomes" id="UP001596410"/>
    </source>
</evidence>
<dbReference type="EMBL" id="JBHSZV010000032">
    <property type="protein sequence ID" value="MFC7062734.1"/>
    <property type="molecule type" value="Genomic_DNA"/>
</dbReference>
<dbReference type="InterPro" id="IPR002686">
    <property type="entry name" value="Transposase_17"/>
</dbReference>
<gene>
    <name evidence="2" type="ORF">ACFQIC_12800</name>
</gene>
<dbReference type="SMART" id="SM01321">
    <property type="entry name" value="Y1_Tnp"/>
    <property type="match status" value="1"/>
</dbReference>
<evidence type="ECO:0000259" key="1">
    <source>
        <dbReference type="SMART" id="SM01321"/>
    </source>
</evidence>
<proteinExistence type="predicted"/>
<comment type="caution">
    <text evidence="2">The sequence shown here is derived from an EMBL/GenBank/DDBJ whole genome shotgun (WGS) entry which is preliminary data.</text>
</comment>
<dbReference type="InterPro" id="IPR036515">
    <property type="entry name" value="Transposase_17_sf"/>
</dbReference>
<dbReference type="Pfam" id="PF01797">
    <property type="entry name" value="Y1_Tnp"/>
    <property type="match status" value="1"/>
</dbReference>